<dbReference type="AlphaFoldDB" id="A0A9X3S0Q0"/>
<evidence type="ECO:0000313" key="2">
    <source>
        <dbReference type="EMBL" id="MDA0162285.1"/>
    </source>
</evidence>
<reference evidence="2" key="1">
    <citation type="submission" date="2022-10" db="EMBL/GenBank/DDBJ databases">
        <title>The WGS of Solirubrobacter ginsenosidimutans DSM 21036.</title>
        <authorList>
            <person name="Jiang Z."/>
        </authorList>
    </citation>
    <scope>NUCLEOTIDE SEQUENCE</scope>
    <source>
        <strain evidence="2">DSM 21036</strain>
    </source>
</reference>
<organism evidence="2 3">
    <name type="scientific">Solirubrobacter ginsenosidimutans</name>
    <dbReference type="NCBI Taxonomy" id="490573"/>
    <lineage>
        <taxon>Bacteria</taxon>
        <taxon>Bacillati</taxon>
        <taxon>Actinomycetota</taxon>
        <taxon>Thermoleophilia</taxon>
        <taxon>Solirubrobacterales</taxon>
        <taxon>Solirubrobacteraceae</taxon>
        <taxon>Solirubrobacter</taxon>
    </lineage>
</organism>
<feature type="transmembrane region" description="Helical" evidence="1">
    <location>
        <begin position="67"/>
        <end position="91"/>
    </location>
</feature>
<proteinExistence type="predicted"/>
<dbReference type="EMBL" id="JAPDOD010000017">
    <property type="protein sequence ID" value="MDA0162285.1"/>
    <property type="molecule type" value="Genomic_DNA"/>
</dbReference>
<sequence>MSLYAAVGETTTFRWLPKEIDLGFAGTSALLTTTLALACVWLPRLLWFLWRAQRGATSLPNVRFDTLAVLSSGAAALGAAVGLAFTISGALMP</sequence>
<comment type="caution">
    <text evidence="2">The sequence shown here is derived from an EMBL/GenBank/DDBJ whole genome shotgun (WGS) entry which is preliminary data.</text>
</comment>
<keyword evidence="1" id="KW-1133">Transmembrane helix</keyword>
<accession>A0A9X3S0Q0</accession>
<evidence type="ECO:0000256" key="1">
    <source>
        <dbReference type="SAM" id="Phobius"/>
    </source>
</evidence>
<keyword evidence="3" id="KW-1185">Reference proteome</keyword>
<protein>
    <submittedName>
        <fullName evidence="2">Uncharacterized protein</fullName>
    </submittedName>
</protein>
<name>A0A9X3S0Q0_9ACTN</name>
<keyword evidence="1" id="KW-0812">Transmembrane</keyword>
<dbReference type="RefSeq" id="WP_270041520.1">
    <property type="nucleotide sequence ID" value="NZ_JAPDOD010000017.1"/>
</dbReference>
<gene>
    <name evidence="2" type="ORF">OM076_18585</name>
</gene>
<dbReference type="Proteomes" id="UP001149140">
    <property type="component" value="Unassembled WGS sequence"/>
</dbReference>
<evidence type="ECO:0000313" key="3">
    <source>
        <dbReference type="Proteomes" id="UP001149140"/>
    </source>
</evidence>
<feature type="transmembrane region" description="Helical" evidence="1">
    <location>
        <begin position="22"/>
        <end position="46"/>
    </location>
</feature>
<keyword evidence="1" id="KW-0472">Membrane</keyword>